<dbReference type="Proteomes" id="UP000015106">
    <property type="component" value="Chromosome 2"/>
</dbReference>
<feature type="compositionally biased region" description="Basic and acidic residues" evidence="1">
    <location>
        <begin position="141"/>
        <end position="151"/>
    </location>
</feature>
<keyword evidence="4" id="KW-1185">Reference proteome</keyword>
<dbReference type="PANTHER" id="PTHR33065:SF183">
    <property type="entry name" value="DUF6598 DOMAIN-CONTAINING PROTEIN"/>
    <property type="match status" value="1"/>
</dbReference>
<feature type="region of interest" description="Disordered" evidence="1">
    <location>
        <begin position="1"/>
        <end position="53"/>
    </location>
</feature>
<dbReference type="PANTHER" id="PTHR33065">
    <property type="entry name" value="OS07G0486400 PROTEIN"/>
    <property type="match status" value="1"/>
</dbReference>
<evidence type="ECO:0000313" key="3">
    <source>
        <dbReference type="EnsemblPlants" id="TuG1812G0200005906.01.T01"/>
    </source>
</evidence>
<gene>
    <name evidence="3" type="primary">LOC125540258</name>
</gene>
<dbReference type="InterPro" id="IPR046533">
    <property type="entry name" value="DUF6598"/>
</dbReference>
<feature type="region of interest" description="Disordered" evidence="1">
    <location>
        <begin position="128"/>
        <end position="151"/>
    </location>
</feature>
<organism evidence="3 4">
    <name type="scientific">Triticum urartu</name>
    <name type="common">Red wild einkorn</name>
    <name type="synonym">Crithodium urartu</name>
    <dbReference type="NCBI Taxonomy" id="4572"/>
    <lineage>
        <taxon>Eukaryota</taxon>
        <taxon>Viridiplantae</taxon>
        <taxon>Streptophyta</taxon>
        <taxon>Embryophyta</taxon>
        <taxon>Tracheophyta</taxon>
        <taxon>Spermatophyta</taxon>
        <taxon>Magnoliopsida</taxon>
        <taxon>Liliopsida</taxon>
        <taxon>Poales</taxon>
        <taxon>Poaceae</taxon>
        <taxon>BOP clade</taxon>
        <taxon>Pooideae</taxon>
        <taxon>Triticodae</taxon>
        <taxon>Triticeae</taxon>
        <taxon>Triticinae</taxon>
        <taxon>Triticum</taxon>
    </lineage>
</organism>
<proteinExistence type="predicted"/>
<evidence type="ECO:0000256" key="1">
    <source>
        <dbReference type="SAM" id="MobiDB-lite"/>
    </source>
</evidence>
<feature type="compositionally biased region" description="Acidic residues" evidence="1">
    <location>
        <begin position="7"/>
        <end position="52"/>
    </location>
</feature>
<protein>
    <recommendedName>
        <fullName evidence="2">DUF6598 domain-containing protein</fullName>
    </recommendedName>
</protein>
<feature type="domain" description="DUF6598" evidence="2">
    <location>
        <begin position="243"/>
        <end position="493"/>
    </location>
</feature>
<evidence type="ECO:0000313" key="4">
    <source>
        <dbReference type="Proteomes" id="UP000015106"/>
    </source>
</evidence>
<sequence>MLHQSPMEEEEEEEEELELEEEEEEEEDEEVEEEEEEEEDEEELEEEEDDEELRMTVQVSFLCDQIGDLVLELLKMVPDEEPGNQLLSSVTRLNRLQWITDSINNFVSEIQVRVSREQMIERTRKEKEEQKRFLQQGQEVRTSEKKQEQERTLEEREINGQVMVAGGRLVTMATDRGLEGEAVISEAAAAAAEYKEEAFARFRRAWECRQGANSFEDLTLLSPMLFTHCTPGFKPVDAVLPRTMQICSIKVTDLKYFKWPLQVYGVVAARDAVDGRRNPIFLCPRDDCQILNEANPFLHLTGPIRAIVSEEPVDIEIQLIIKGKTASEDRALVRDAFLYDGDVGHSRDGFRTSIIEKTFCTLELCSQQLKRSVQATIFGVHVVDEKLTPFQYGVRVVCYTFSEREIEEVNVSKSRKIVLLDSKARRKCAVKGGYLNLSRQILSVEFGGKLEVLIQAYTPTGDIAAQGLVFVVPKTYNTSQHVCELGGFKVEFTIAWSLLVEDEEHILMNGCVDPLASCPPMNPSFFNEGLSSSNGGLLM</sequence>
<dbReference type="Pfam" id="PF20241">
    <property type="entry name" value="DUF6598"/>
    <property type="match status" value="1"/>
</dbReference>
<reference evidence="3" key="2">
    <citation type="submission" date="2018-03" db="EMBL/GenBank/DDBJ databases">
        <title>The Triticum urartu genome reveals the dynamic nature of wheat genome evolution.</title>
        <authorList>
            <person name="Ling H."/>
            <person name="Ma B."/>
            <person name="Shi X."/>
            <person name="Liu H."/>
            <person name="Dong L."/>
            <person name="Sun H."/>
            <person name="Cao Y."/>
            <person name="Gao Q."/>
            <person name="Zheng S."/>
            <person name="Li Y."/>
            <person name="Yu Y."/>
            <person name="Du H."/>
            <person name="Qi M."/>
            <person name="Li Y."/>
            <person name="Yu H."/>
            <person name="Cui Y."/>
            <person name="Wang N."/>
            <person name="Chen C."/>
            <person name="Wu H."/>
            <person name="Zhao Y."/>
            <person name="Zhang J."/>
            <person name="Li Y."/>
            <person name="Zhou W."/>
            <person name="Zhang B."/>
            <person name="Hu W."/>
            <person name="Eijk M."/>
            <person name="Tang J."/>
            <person name="Witsenboer H."/>
            <person name="Zhao S."/>
            <person name="Li Z."/>
            <person name="Zhang A."/>
            <person name="Wang D."/>
            <person name="Liang C."/>
        </authorList>
    </citation>
    <scope>NUCLEOTIDE SEQUENCE [LARGE SCALE GENOMIC DNA]</scope>
    <source>
        <strain evidence="3">cv. G1812</strain>
    </source>
</reference>
<accession>A0A8R7PKQ4</accession>
<evidence type="ECO:0000259" key="2">
    <source>
        <dbReference type="Pfam" id="PF20241"/>
    </source>
</evidence>
<dbReference type="Gramene" id="TuG1812G0200005906.01.T01">
    <property type="protein sequence ID" value="TuG1812G0200005906.01.T01"/>
    <property type="gene ID" value="TuG1812G0200005906.01"/>
</dbReference>
<dbReference type="AlphaFoldDB" id="A0A8R7PKQ4"/>
<dbReference type="RefSeq" id="XP_048559804.1">
    <property type="nucleotide sequence ID" value="XM_048703847.1"/>
</dbReference>
<dbReference type="GeneID" id="125540258"/>
<name>A0A8R7PKQ4_TRIUA</name>
<reference evidence="3" key="3">
    <citation type="submission" date="2022-06" db="UniProtKB">
        <authorList>
            <consortium name="EnsemblPlants"/>
        </authorList>
    </citation>
    <scope>IDENTIFICATION</scope>
</reference>
<reference evidence="4" key="1">
    <citation type="journal article" date="2013" name="Nature">
        <title>Draft genome of the wheat A-genome progenitor Triticum urartu.</title>
        <authorList>
            <person name="Ling H.Q."/>
            <person name="Zhao S."/>
            <person name="Liu D."/>
            <person name="Wang J."/>
            <person name="Sun H."/>
            <person name="Zhang C."/>
            <person name="Fan H."/>
            <person name="Li D."/>
            <person name="Dong L."/>
            <person name="Tao Y."/>
            <person name="Gao C."/>
            <person name="Wu H."/>
            <person name="Li Y."/>
            <person name="Cui Y."/>
            <person name="Guo X."/>
            <person name="Zheng S."/>
            <person name="Wang B."/>
            <person name="Yu K."/>
            <person name="Liang Q."/>
            <person name="Yang W."/>
            <person name="Lou X."/>
            <person name="Chen J."/>
            <person name="Feng M."/>
            <person name="Jian J."/>
            <person name="Zhang X."/>
            <person name="Luo G."/>
            <person name="Jiang Y."/>
            <person name="Liu J."/>
            <person name="Wang Z."/>
            <person name="Sha Y."/>
            <person name="Zhang B."/>
            <person name="Wu H."/>
            <person name="Tang D."/>
            <person name="Shen Q."/>
            <person name="Xue P."/>
            <person name="Zou S."/>
            <person name="Wang X."/>
            <person name="Liu X."/>
            <person name="Wang F."/>
            <person name="Yang Y."/>
            <person name="An X."/>
            <person name="Dong Z."/>
            <person name="Zhang K."/>
            <person name="Zhang X."/>
            <person name="Luo M.C."/>
            <person name="Dvorak J."/>
            <person name="Tong Y."/>
            <person name="Wang J."/>
            <person name="Yang H."/>
            <person name="Li Z."/>
            <person name="Wang D."/>
            <person name="Zhang A."/>
            <person name="Wang J."/>
        </authorList>
    </citation>
    <scope>NUCLEOTIDE SEQUENCE</scope>
    <source>
        <strain evidence="4">cv. G1812</strain>
    </source>
</reference>
<dbReference type="KEGG" id="tua:125540193"/>
<dbReference type="OrthoDB" id="686823at2759"/>
<dbReference type="EnsemblPlants" id="TuG1812G0200005906.01.T01">
    <property type="protein sequence ID" value="TuG1812G0200005906.01.T01"/>
    <property type="gene ID" value="TuG1812G0200005906.01"/>
</dbReference>